<feature type="repeat" description="WD" evidence="3">
    <location>
        <begin position="44"/>
        <end position="76"/>
    </location>
</feature>
<dbReference type="GeneID" id="106672503"/>
<dbReference type="GO" id="GO:0045717">
    <property type="term" value="P:negative regulation of fatty acid biosynthetic process"/>
    <property type="evidence" value="ECO:0007669"/>
    <property type="project" value="TreeGrafter"/>
</dbReference>
<dbReference type="EnsemblMetazoa" id="XM_024226185.1">
    <property type="protein sequence ID" value="XP_024081953.1"/>
    <property type="gene ID" value="LOC106672503"/>
</dbReference>
<evidence type="ECO:0000313" key="5">
    <source>
        <dbReference type="Proteomes" id="UP000494040"/>
    </source>
</evidence>
<accession>A0A8I6SE84</accession>
<dbReference type="Gene3D" id="2.130.10.10">
    <property type="entry name" value="YVTN repeat-like/Quinoprotein amine dehydrogenase"/>
    <property type="match status" value="2"/>
</dbReference>
<proteinExistence type="predicted"/>
<keyword evidence="2" id="KW-0677">Repeat</keyword>
<dbReference type="PANTHER" id="PTHR15574">
    <property type="entry name" value="WD REPEAT DOMAIN-CONTAINING FAMILY"/>
    <property type="match status" value="1"/>
</dbReference>
<dbReference type="SUPFAM" id="SSF50978">
    <property type="entry name" value="WD40 repeat-like"/>
    <property type="match status" value="1"/>
</dbReference>
<evidence type="ECO:0000256" key="2">
    <source>
        <dbReference type="ARBA" id="ARBA00022737"/>
    </source>
</evidence>
<dbReference type="GO" id="GO:0005737">
    <property type="term" value="C:cytoplasm"/>
    <property type="evidence" value="ECO:0007669"/>
    <property type="project" value="TreeGrafter"/>
</dbReference>
<protein>
    <recommendedName>
        <fullName evidence="6">WD and tetratricopeptide repeats protein 1</fullName>
    </recommendedName>
</protein>
<dbReference type="InterPro" id="IPR011990">
    <property type="entry name" value="TPR-like_helical_dom_sf"/>
</dbReference>
<dbReference type="InterPro" id="IPR045151">
    <property type="entry name" value="DCAF8"/>
</dbReference>
<dbReference type="SMART" id="SM00320">
    <property type="entry name" value="WD40"/>
    <property type="match status" value="7"/>
</dbReference>
<evidence type="ECO:0000256" key="3">
    <source>
        <dbReference type="PROSITE-ProRule" id="PRU00221"/>
    </source>
</evidence>
<keyword evidence="1 3" id="KW-0853">WD repeat</keyword>
<dbReference type="OrthoDB" id="4869960at2759"/>
<feature type="repeat" description="WD" evidence="3">
    <location>
        <begin position="87"/>
        <end position="130"/>
    </location>
</feature>
<evidence type="ECO:0008006" key="6">
    <source>
        <dbReference type="Google" id="ProtNLM"/>
    </source>
</evidence>
<evidence type="ECO:0000313" key="4">
    <source>
        <dbReference type="EnsemblMetazoa" id="XP_024081953.1"/>
    </source>
</evidence>
<dbReference type="RefSeq" id="XP_024081953.1">
    <property type="nucleotide sequence ID" value="XM_024226185.1"/>
</dbReference>
<dbReference type="GO" id="GO:0080008">
    <property type="term" value="C:Cul4-RING E3 ubiquitin ligase complex"/>
    <property type="evidence" value="ECO:0007669"/>
    <property type="project" value="TreeGrafter"/>
</dbReference>
<dbReference type="InterPro" id="IPR036322">
    <property type="entry name" value="WD40_repeat_dom_sf"/>
</dbReference>
<dbReference type="SUPFAM" id="SSF48452">
    <property type="entry name" value="TPR-like"/>
    <property type="match status" value="1"/>
</dbReference>
<dbReference type="PROSITE" id="PS50294">
    <property type="entry name" value="WD_REPEATS_REGION"/>
    <property type="match status" value="1"/>
</dbReference>
<evidence type="ECO:0000256" key="1">
    <source>
        <dbReference type="ARBA" id="ARBA00022574"/>
    </source>
</evidence>
<dbReference type="Pfam" id="PF00400">
    <property type="entry name" value="WD40"/>
    <property type="match status" value="4"/>
</dbReference>
<name>A0A8I6SE84_CIMLE</name>
<feature type="repeat" description="WD" evidence="3">
    <location>
        <begin position="517"/>
        <end position="546"/>
    </location>
</feature>
<keyword evidence="5" id="KW-1185">Reference proteome</keyword>
<dbReference type="Proteomes" id="UP000494040">
    <property type="component" value="Unassembled WGS sequence"/>
</dbReference>
<sequence>MPRVNSVTKLITQREYDSTLCRPLQKRLHVTSSLVARLGLEKELHGHTGCVNCLEWDSKGRKLASASDDFHVIIWDPFLYKCEQKFSTGHHGNIFSVKFMPDHHDDIIVTGAGDDEVRVHNLVCKETTRVCLCHGGRIKRLAIAPDSPDLFWSAAEDGIIRQFDLRVKHNCSKNEKNVLIDLNSYVGEHVEAKCLAINPLRSELIAVGASDPYIRIYDRRMISPIKEPSSNPNNSHPNEDNLPSGCVQYFVPGHVPCKRFFTAKEFSATYVTFGPNGKDLLVNLGNEHIYLFDINAKSRSLLLRNTNDNQELSDPLKGYCNGFTPAKGSLLFSRHKPQLPDHINALKLAGNALFEKELYTRSIRVYNEAIGEYPNSSVFYSNRAAAYMKRDWYGDTYAALRDCIVALSYDPNNVKAFFRLSRCLFELAWYAEAQASLNNFKQRFPNHAKTVACQALERDIATKLTKSEENSEKDSGEFDYAEISEKELEWRERANDYQLRFYGHCNTTTDIKEANFFGSDGQFIVAGSDDGSIFIWDRKTTNNIRILKGDSSIVNCLQPHPTYCLLATSGIEHVVRLWSPRPQDGHENDLEVKEKDEVALTNQRRMKADPFDVVLMSVGLVRPNEETEGGVTYNCRTS</sequence>
<dbReference type="PANTHER" id="PTHR15574:SF40">
    <property type="entry name" value="WD AND TETRATRICOPEPTIDE REPEATS PROTEIN 1"/>
    <property type="match status" value="1"/>
</dbReference>
<dbReference type="Gene3D" id="1.25.40.10">
    <property type="entry name" value="Tetratricopeptide repeat domain"/>
    <property type="match status" value="1"/>
</dbReference>
<dbReference type="InterPro" id="IPR015943">
    <property type="entry name" value="WD40/YVTN_repeat-like_dom_sf"/>
</dbReference>
<reference evidence="4" key="1">
    <citation type="submission" date="2022-01" db="UniProtKB">
        <authorList>
            <consortium name="EnsemblMetazoa"/>
        </authorList>
    </citation>
    <scope>IDENTIFICATION</scope>
</reference>
<dbReference type="PROSITE" id="PS50082">
    <property type="entry name" value="WD_REPEATS_2"/>
    <property type="match status" value="3"/>
</dbReference>
<dbReference type="InterPro" id="IPR001680">
    <property type="entry name" value="WD40_rpt"/>
</dbReference>
<dbReference type="AlphaFoldDB" id="A0A8I6SE84"/>
<organism evidence="4 5">
    <name type="scientific">Cimex lectularius</name>
    <name type="common">Bed bug</name>
    <name type="synonym">Acanthia lectularia</name>
    <dbReference type="NCBI Taxonomy" id="79782"/>
    <lineage>
        <taxon>Eukaryota</taxon>
        <taxon>Metazoa</taxon>
        <taxon>Ecdysozoa</taxon>
        <taxon>Arthropoda</taxon>
        <taxon>Hexapoda</taxon>
        <taxon>Insecta</taxon>
        <taxon>Pterygota</taxon>
        <taxon>Neoptera</taxon>
        <taxon>Paraneoptera</taxon>
        <taxon>Hemiptera</taxon>
        <taxon>Heteroptera</taxon>
        <taxon>Panheteroptera</taxon>
        <taxon>Cimicomorpha</taxon>
        <taxon>Cimicidae</taxon>
        <taxon>Cimex</taxon>
    </lineage>
</organism>